<evidence type="ECO:0000313" key="5">
    <source>
        <dbReference type="EMBL" id="GFY88875.1"/>
    </source>
</evidence>
<protein>
    <submittedName>
        <fullName evidence="5">Cold, circadian rhythm, and rna binding 2</fullName>
    </submittedName>
</protein>
<dbReference type="PANTHER" id="PTHR48028:SF2">
    <property type="entry name" value="GLYCINE-RICH RNA-BINDING PROTEIN RZ1A"/>
    <property type="match status" value="1"/>
</dbReference>
<dbReference type="OrthoDB" id="439808at2759"/>
<dbReference type="SMART" id="SM00360">
    <property type="entry name" value="RRM"/>
    <property type="match status" value="1"/>
</dbReference>
<keyword evidence="1 2" id="KW-0694">RNA-binding</keyword>
<dbReference type="AlphaFoldDB" id="A0A7J0EQV6"/>
<dbReference type="InterPro" id="IPR012677">
    <property type="entry name" value="Nucleotide-bd_a/b_plait_sf"/>
</dbReference>
<dbReference type="InterPro" id="IPR051106">
    <property type="entry name" value="RNA-bind/splicing_reg"/>
</dbReference>
<accession>A0A7J0EQV6</accession>
<dbReference type="EMBL" id="BJWL01000006">
    <property type="protein sequence ID" value="GFY88875.1"/>
    <property type="molecule type" value="Genomic_DNA"/>
</dbReference>
<dbReference type="Gene3D" id="3.30.70.330">
    <property type="match status" value="1"/>
</dbReference>
<dbReference type="Proteomes" id="UP000585474">
    <property type="component" value="Unassembled WGS sequence"/>
</dbReference>
<dbReference type="PANTHER" id="PTHR48028">
    <property type="entry name" value="GLYCINE-RICH RNA-BINDING PROTEIN RZ1A"/>
    <property type="match status" value="1"/>
</dbReference>
<dbReference type="PROSITE" id="PS50102">
    <property type="entry name" value="RRM"/>
    <property type="match status" value="1"/>
</dbReference>
<comment type="caution">
    <text evidence="5">The sequence shown here is derived from an EMBL/GenBank/DDBJ whole genome shotgun (WGS) entry which is preliminary data.</text>
</comment>
<dbReference type="CDD" id="cd21608">
    <property type="entry name" value="RRM2_NsCP33_like"/>
    <property type="match status" value="1"/>
</dbReference>
<evidence type="ECO:0000256" key="1">
    <source>
        <dbReference type="ARBA" id="ARBA00022884"/>
    </source>
</evidence>
<sequence>MLRGGLTWATDDRSLGNTFAQFDDIIELKIINDRETGRSRGFGFVTFKDEKSIRDVIEGMNDQDFDGRNITVNEAQSHGGGEGGGYNRSGGYGGGCDRGDGDGGDGGSCQLKPSPQHCLHNSLNPNPTAPAPGRSHRQVAVYAAQSPTAAPVLPLPRVAIQPLYNLALACAAQPSTTAPMQPHPCAAVQPLYSLTQPISALSRPHAVFDFLRLVLGVMLLADPLNEVAPAHMVPCPDPYSLFGPMATIAAGSPIALHSKSCLPIWILDYRANNHMTVELSTYTSPVSSVN</sequence>
<evidence type="ECO:0000256" key="3">
    <source>
        <dbReference type="SAM" id="MobiDB-lite"/>
    </source>
</evidence>
<dbReference type="InterPro" id="IPR000504">
    <property type="entry name" value="RRM_dom"/>
</dbReference>
<reference evidence="5 6" key="1">
    <citation type="submission" date="2019-07" db="EMBL/GenBank/DDBJ databases">
        <title>De Novo Assembly of kiwifruit Actinidia rufa.</title>
        <authorList>
            <person name="Sugita-Konishi S."/>
            <person name="Sato K."/>
            <person name="Mori E."/>
            <person name="Abe Y."/>
            <person name="Kisaki G."/>
            <person name="Hamano K."/>
            <person name="Suezawa K."/>
            <person name="Otani M."/>
            <person name="Fukuda T."/>
            <person name="Manabe T."/>
            <person name="Gomi K."/>
            <person name="Tabuchi M."/>
            <person name="Akimitsu K."/>
            <person name="Kataoka I."/>
        </authorList>
    </citation>
    <scope>NUCLEOTIDE SEQUENCE [LARGE SCALE GENOMIC DNA]</scope>
    <source>
        <strain evidence="6">cv. Fuchu</strain>
    </source>
</reference>
<evidence type="ECO:0000256" key="2">
    <source>
        <dbReference type="PROSITE-ProRule" id="PRU00176"/>
    </source>
</evidence>
<dbReference type="Pfam" id="PF00076">
    <property type="entry name" value="RRM_1"/>
    <property type="match status" value="1"/>
</dbReference>
<dbReference type="InterPro" id="IPR035979">
    <property type="entry name" value="RBD_domain_sf"/>
</dbReference>
<name>A0A7J0EQV6_9ERIC</name>
<feature type="region of interest" description="Disordered" evidence="3">
    <location>
        <begin position="106"/>
        <end position="137"/>
    </location>
</feature>
<gene>
    <name evidence="5" type="ORF">Acr_06g0008150</name>
</gene>
<dbReference type="GO" id="GO:0003723">
    <property type="term" value="F:RNA binding"/>
    <property type="evidence" value="ECO:0007669"/>
    <property type="project" value="UniProtKB-UniRule"/>
</dbReference>
<evidence type="ECO:0000259" key="4">
    <source>
        <dbReference type="PROSITE" id="PS50102"/>
    </source>
</evidence>
<keyword evidence="6" id="KW-1185">Reference proteome</keyword>
<dbReference type="InterPro" id="IPR048289">
    <property type="entry name" value="RRM2_NsCP33-like"/>
</dbReference>
<proteinExistence type="predicted"/>
<feature type="domain" description="RRM" evidence="4">
    <location>
        <begin position="1"/>
        <end position="77"/>
    </location>
</feature>
<dbReference type="SUPFAM" id="SSF54928">
    <property type="entry name" value="RNA-binding domain, RBD"/>
    <property type="match status" value="1"/>
</dbReference>
<evidence type="ECO:0000313" key="6">
    <source>
        <dbReference type="Proteomes" id="UP000585474"/>
    </source>
</evidence>
<organism evidence="5 6">
    <name type="scientific">Actinidia rufa</name>
    <dbReference type="NCBI Taxonomy" id="165716"/>
    <lineage>
        <taxon>Eukaryota</taxon>
        <taxon>Viridiplantae</taxon>
        <taxon>Streptophyta</taxon>
        <taxon>Embryophyta</taxon>
        <taxon>Tracheophyta</taxon>
        <taxon>Spermatophyta</taxon>
        <taxon>Magnoliopsida</taxon>
        <taxon>eudicotyledons</taxon>
        <taxon>Gunneridae</taxon>
        <taxon>Pentapetalae</taxon>
        <taxon>asterids</taxon>
        <taxon>Ericales</taxon>
        <taxon>Actinidiaceae</taxon>
        <taxon>Actinidia</taxon>
    </lineage>
</organism>